<dbReference type="InterPro" id="IPR001207">
    <property type="entry name" value="Transposase_mutator"/>
</dbReference>
<dbReference type="AlphaFoldDB" id="A0A2R6Y2D6"/>
<dbReference type="GO" id="GO:0006313">
    <property type="term" value="P:DNA transposition"/>
    <property type="evidence" value="ECO:0007669"/>
    <property type="project" value="UniProtKB-UniRule"/>
</dbReference>
<protein>
    <recommendedName>
        <fullName evidence="6">Mutator family transposase</fullName>
    </recommendedName>
</protein>
<keyword evidence="3 6" id="KW-0815">Transposition</keyword>
<comment type="function">
    <text evidence="1 6">Required for the transposition of the insertion element.</text>
</comment>
<dbReference type="GO" id="GO:0003677">
    <property type="term" value="F:DNA binding"/>
    <property type="evidence" value="ECO:0007669"/>
    <property type="project" value="UniProtKB-UniRule"/>
</dbReference>
<dbReference type="Pfam" id="PF00872">
    <property type="entry name" value="Transposase_mut"/>
    <property type="match status" value="1"/>
</dbReference>
<evidence type="ECO:0000256" key="3">
    <source>
        <dbReference type="ARBA" id="ARBA00022578"/>
    </source>
</evidence>
<comment type="caution">
    <text evidence="7">The sequence shown here is derived from an EMBL/GenBank/DDBJ whole genome shotgun (WGS) entry which is preliminary data.</text>
</comment>
<dbReference type="EMBL" id="PEBX01000017">
    <property type="protein sequence ID" value="PTQ56857.1"/>
    <property type="molecule type" value="Genomic_DNA"/>
</dbReference>
<reference evidence="8" key="1">
    <citation type="journal article" date="2018" name="Sci. Rep.">
        <title>Lignite coal burning seam in the remote Altai Mountains harbors a hydrogen-driven thermophilic microbial community.</title>
        <authorList>
            <person name="Kadnikov V.V."/>
            <person name="Mardanov A.V."/>
            <person name="Ivasenko D.A."/>
            <person name="Antsiferov D.V."/>
            <person name="Beletsky A.V."/>
            <person name="Karnachuk O.V."/>
            <person name="Ravin N.V."/>
        </authorList>
    </citation>
    <scope>NUCLEOTIDE SEQUENCE [LARGE SCALE GENOMIC DNA]</scope>
</reference>
<evidence type="ECO:0000256" key="6">
    <source>
        <dbReference type="RuleBase" id="RU365089"/>
    </source>
</evidence>
<keyword evidence="5 6" id="KW-0233">DNA recombination</keyword>
<keyword evidence="6" id="KW-0814">Transposable element</keyword>
<dbReference type="PANTHER" id="PTHR33217:SF7">
    <property type="entry name" value="TRANSPOSASE FOR INSERTION SEQUENCE ELEMENT IS1081"/>
    <property type="match status" value="1"/>
</dbReference>
<sequence length="105" mass="11627">MQTARSCPVVTAWNNRPLHDTSFPFVIVDALILKVREDGRVRTRGALIGIGVNTDGYREVLGVMLGDSESEGSWSEFFGWLKNRGLRGIDLVVSDDHDGLVQAIR</sequence>
<evidence type="ECO:0000313" key="7">
    <source>
        <dbReference type="EMBL" id="PTQ56857.1"/>
    </source>
</evidence>
<accession>A0A2R6Y2D6</accession>
<evidence type="ECO:0000256" key="4">
    <source>
        <dbReference type="ARBA" id="ARBA00023125"/>
    </source>
</evidence>
<evidence type="ECO:0000256" key="1">
    <source>
        <dbReference type="ARBA" id="ARBA00002190"/>
    </source>
</evidence>
<dbReference type="Proteomes" id="UP000244338">
    <property type="component" value="Unassembled WGS sequence"/>
</dbReference>
<dbReference type="GO" id="GO:0004803">
    <property type="term" value="F:transposase activity"/>
    <property type="evidence" value="ECO:0007669"/>
    <property type="project" value="UniProtKB-UniRule"/>
</dbReference>
<comment type="similarity">
    <text evidence="2 6">Belongs to the transposase mutator family.</text>
</comment>
<evidence type="ECO:0000313" key="8">
    <source>
        <dbReference type="Proteomes" id="UP000244338"/>
    </source>
</evidence>
<organism evidence="7 8">
    <name type="scientific">Candidatus Carbonibacillus altaicus</name>
    <dbReference type="NCBI Taxonomy" id="2163959"/>
    <lineage>
        <taxon>Bacteria</taxon>
        <taxon>Bacillati</taxon>
        <taxon>Bacillota</taxon>
        <taxon>Bacilli</taxon>
        <taxon>Bacillales</taxon>
        <taxon>Candidatus Carbonibacillus</taxon>
    </lineage>
</organism>
<proteinExistence type="inferred from homology"/>
<keyword evidence="4 6" id="KW-0238">DNA-binding</keyword>
<evidence type="ECO:0000256" key="2">
    <source>
        <dbReference type="ARBA" id="ARBA00010961"/>
    </source>
</evidence>
<dbReference type="PANTHER" id="PTHR33217">
    <property type="entry name" value="TRANSPOSASE FOR INSERTION SEQUENCE ELEMENT IS1081"/>
    <property type="match status" value="1"/>
</dbReference>
<name>A0A2R6Y2D6_9BACL</name>
<gene>
    <name evidence="7" type="ORF">BSOLF_2533</name>
</gene>
<evidence type="ECO:0000256" key="5">
    <source>
        <dbReference type="ARBA" id="ARBA00023172"/>
    </source>
</evidence>